<comment type="caution">
    <text evidence="1">The sequence shown here is derived from an EMBL/GenBank/DDBJ whole genome shotgun (WGS) entry which is preliminary data.</text>
</comment>
<accession>A0A078S027</accession>
<gene>
    <name evidence="1" type="ORF">M094_0990</name>
</gene>
<dbReference type="AlphaFoldDB" id="A0A078S027"/>
<evidence type="ECO:0000313" key="2">
    <source>
        <dbReference type="Proteomes" id="UP000028013"/>
    </source>
</evidence>
<dbReference type="RefSeq" id="WP_035448304.1">
    <property type="nucleotide sequence ID" value="NZ_JNHN01000173.1"/>
</dbReference>
<dbReference type="EMBL" id="JNHN01000173">
    <property type="protein sequence ID" value="KDS50862.1"/>
    <property type="molecule type" value="Genomic_DNA"/>
</dbReference>
<dbReference type="Proteomes" id="UP000028013">
    <property type="component" value="Unassembled WGS sequence"/>
</dbReference>
<evidence type="ECO:0000313" key="1">
    <source>
        <dbReference type="EMBL" id="KDS50862.1"/>
    </source>
</evidence>
<name>A0A078S027_BACUN</name>
<dbReference type="PATRIC" id="fig|1339349.3.peg.2184"/>
<sequence length="360" mass="41261">MMNKTKIKRYMKHYPDLLLLFALLSVTTMIKAQISIRPYSEWEATQFVAVNGHQPEDYVKPDNNWEILYNLRTPRTQAELREMGIKCSDSQLLLLEVGGLVSKTKGKWETTIPILDKEQTNSLRSLSKEIAESMYVKTKADFISLTQTISEMGFKNNVLSLVFSYLLDGKMWTKLVLFEDVDNYTSWSGCYWVLYESRNGFACGTNGFGEQNLILTYINSGIAPDNDIMDHCADEIAQFGKVTDAKLVSQLKPYGLVDDNGDVLFPIIKKRQDRFHQITEKLVNSISAELKNNCGSLESQYGIDNEKVAMVMLYHEVMWDLVDNLIQDRIIFTPAIFKDEESNKERLNEVVFFIEGGLMQ</sequence>
<organism evidence="1 2">
    <name type="scientific">Bacteroides uniformis str. 3978 T3 ii</name>
    <dbReference type="NCBI Taxonomy" id="1339349"/>
    <lineage>
        <taxon>Bacteria</taxon>
        <taxon>Pseudomonadati</taxon>
        <taxon>Bacteroidota</taxon>
        <taxon>Bacteroidia</taxon>
        <taxon>Bacteroidales</taxon>
        <taxon>Bacteroidaceae</taxon>
        <taxon>Bacteroides</taxon>
    </lineage>
</organism>
<reference evidence="1 2" key="1">
    <citation type="submission" date="2014-04" db="EMBL/GenBank/DDBJ databases">
        <authorList>
            <person name="Sears C."/>
            <person name="Carroll K."/>
            <person name="Sack B.R."/>
            <person name="Qadri F."/>
            <person name="Myers L.L."/>
            <person name="Chung G.-T."/>
            <person name="Escheverria P."/>
            <person name="Fraser C.M."/>
            <person name="Sadzewicz L."/>
            <person name="Shefchek K.A."/>
            <person name="Tallon L."/>
            <person name="Das S.P."/>
            <person name="Daugherty S."/>
            <person name="Mongodin E.F."/>
        </authorList>
    </citation>
    <scope>NUCLEOTIDE SEQUENCE [LARGE SCALE GENOMIC DNA]</scope>
    <source>
        <strain evidence="1 2">3978 T3 ii</strain>
    </source>
</reference>
<protein>
    <submittedName>
        <fullName evidence="1">Uncharacterized protein</fullName>
    </submittedName>
</protein>
<proteinExistence type="predicted"/>